<protein>
    <recommendedName>
        <fullName evidence="2">Manganese/iron superoxide dismutase C-terminal domain-containing protein</fullName>
    </recommendedName>
</protein>
<dbReference type="SUPFAM" id="SSF46609">
    <property type="entry name" value="Fe,Mn superoxide dismutase (SOD), N-terminal domain"/>
    <property type="match status" value="1"/>
</dbReference>
<dbReference type="InParanoid" id="A0A165TMU3"/>
<keyword evidence="4" id="KW-1185">Reference proteome</keyword>
<dbReference type="PANTHER" id="PTHR42769:SF3">
    <property type="entry name" value="SUPEROXIDE DISMUTASE [FE] 2, CHLOROPLASTIC"/>
    <property type="match status" value="1"/>
</dbReference>
<feature type="region of interest" description="Disordered" evidence="1">
    <location>
        <begin position="207"/>
        <end position="271"/>
    </location>
</feature>
<name>A0A165TMU3_9AGAM</name>
<dbReference type="Gene3D" id="3.55.40.20">
    <property type="entry name" value="Iron/manganese superoxide dismutase, C-terminal domain"/>
    <property type="match status" value="1"/>
</dbReference>
<dbReference type="Pfam" id="PF02777">
    <property type="entry name" value="Sod_Fe_C"/>
    <property type="match status" value="1"/>
</dbReference>
<dbReference type="OrthoDB" id="275227at2759"/>
<dbReference type="STRING" id="1314782.A0A165TMU3"/>
<accession>A0A165TMU3</accession>
<feature type="domain" description="Manganese/iron superoxide dismutase C-terminal" evidence="2">
    <location>
        <begin position="129"/>
        <end position="183"/>
    </location>
</feature>
<dbReference type="EMBL" id="KV425564">
    <property type="protein sequence ID" value="KZT26907.1"/>
    <property type="molecule type" value="Genomic_DNA"/>
</dbReference>
<feature type="compositionally biased region" description="Polar residues" evidence="1">
    <location>
        <begin position="242"/>
        <end position="259"/>
    </location>
</feature>
<sequence>MNTSLRVAGPSLRTACKRQSPLVLVRHAHAMKALPYPIEGGLGSFLNRKALKTLAIEYQQGLLDRLNEETRGTAHENKSVVQTVIETSWDKSQVLAFNYASEALNNSFFFESLTPPSTGDADEAHIHPDLARRIKSQLGSLAQLKSIVSAHALGMFSSGWVWFVTDQSGALGVISTFGTGTLLVRSRLQIGGEDDKTILGAMLNRTSAEGVGSRSHNPSTPPGASSSATSPASGVSSRSSPLNPQTQTRILHTSSRSPQNSPPGVWSSDGGIEDSLGVSRVSFRGLQDLDERLGEILYPLFSVSVHERAWISGEYGVWGKEEYMKRFWTVLNWKKVSERFYSAASKEGEKES</sequence>
<feature type="compositionally biased region" description="Low complexity" evidence="1">
    <location>
        <begin position="222"/>
        <end position="241"/>
    </location>
</feature>
<dbReference type="InterPro" id="IPR036314">
    <property type="entry name" value="SOD_C_sf"/>
</dbReference>
<gene>
    <name evidence="3" type="ORF">NEOLEDRAFT_1089590</name>
</gene>
<proteinExistence type="predicted"/>
<dbReference type="InterPro" id="IPR036324">
    <property type="entry name" value="Mn/Fe_SOD_N_sf"/>
</dbReference>
<dbReference type="Proteomes" id="UP000076761">
    <property type="component" value="Unassembled WGS sequence"/>
</dbReference>
<dbReference type="GO" id="GO:0004784">
    <property type="term" value="F:superoxide dismutase activity"/>
    <property type="evidence" value="ECO:0007669"/>
    <property type="project" value="InterPro"/>
</dbReference>
<evidence type="ECO:0000313" key="3">
    <source>
        <dbReference type="EMBL" id="KZT26907.1"/>
    </source>
</evidence>
<dbReference type="InterPro" id="IPR019832">
    <property type="entry name" value="Mn/Fe_SOD_C"/>
</dbReference>
<dbReference type="GO" id="GO:0046872">
    <property type="term" value="F:metal ion binding"/>
    <property type="evidence" value="ECO:0007669"/>
    <property type="project" value="InterPro"/>
</dbReference>
<evidence type="ECO:0000259" key="2">
    <source>
        <dbReference type="Pfam" id="PF02777"/>
    </source>
</evidence>
<evidence type="ECO:0000256" key="1">
    <source>
        <dbReference type="SAM" id="MobiDB-lite"/>
    </source>
</evidence>
<dbReference type="AlphaFoldDB" id="A0A165TMU3"/>
<evidence type="ECO:0000313" key="4">
    <source>
        <dbReference type="Proteomes" id="UP000076761"/>
    </source>
</evidence>
<reference evidence="3 4" key="1">
    <citation type="journal article" date="2016" name="Mol. Biol. Evol.">
        <title>Comparative Genomics of Early-Diverging Mushroom-Forming Fungi Provides Insights into the Origins of Lignocellulose Decay Capabilities.</title>
        <authorList>
            <person name="Nagy L.G."/>
            <person name="Riley R."/>
            <person name="Tritt A."/>
            <person name="Adam C."/>
            <person name="Daum C."/>
            <person name="Floudas D."/>
            <person name="Sun H."/>
            <person name="Yadav J.S."/>
            <person name="Pangilinan J."/>
            <person name="Larsson K.H."/>
            <person name="Matsuura K."/>
            <person name="Barry K."/>
            <person name="Labutti K."/>
            <person name="Kuo R."/>
            <person name="Ohm R.A."/>
            <person name="Bhattacharya S.S."/>
            <person name="Shirouzu T."/>
            <person name="Yoshinaga Y."/>
            <person name="Martin F.M."/>
            <person name="Grigoriev I.V."/>
            <person name="Hibbett D.S."/>
        </authorList>
    </citation>
    <scope>NUCLEOTIDE SEQUENCE [LARGE SCALE GENOMIC DNA]</scope>
    <source>
        <strain evidence="3 4">HHB14362 ss-1</strain>
    </source>
</reference>
<dbReference type="PANTHER" id="PTHR42769">
    <property type="entry name" value="SUPEROXIDE DISMUTASE"/>
    <property type="match status" value="1"/>
</dbReference>
<dbReference type="SUPFAM" id="SSF54719">
    <property type="entry name" value="Fe,Mn superoxide dismutase (SOD), C-terminal domain"/>
    <property type="match status" value="1"/>
</dbReference>
<organism evidence="3 4">
    <name type="scientific">Neolentinus lepideus HHB14362 ss-1</name>
    <dbReference type="NCBI Taxonomy" id="1314782"/>
    <lineage>
        <taxon>Eukaryota</taxon>
        <taxon>Fungi</taxon>
        <taxon>Dikarya</taxon>
        <taxon>Basidiomycota</taxon>
        <taxon>Agaricomycotina</taxon>
        <taxon>Agaricomycetes</taxon>
        <taxon>Gloeophyllales</taxon>
        <taxon>Gloeophyllaceae</taxon>
        <taxon>Neolentinus</taxon>
    </lineage>
</organism>